<accession>A0A7Y9W9P4</accession>
<evidence type="ECO:0000256" key="4">
    <source>
        <dbReference type="ARBA" id="ARBA00023125"/>
    </source>
</evidence>
<dbReference type="NCBIfam" id="NF033543">
    <property type="entry name" value="transpos_IS256"/>
    <property type="match status" value="1"/>
</dbReference>
<dbReference type="PROSITE" id="PS01007">
    <property type="entry name" value="TRANSPOSASE_MUTATOR"/>
    <property type="match status" value="1"/>
</dbReference>
<dbReference type="EMBL" id="JACCAU010000001">
    <property type="protein sequence ID" value="NYH16276.1"/>
    <property type="molecule type" value="Genomic_DNA"/>
</dbReference>
<protein>
    <recommendedName>
        <fullName evidence="6">Mutator family transposase</fullName>
    </recommendedName>
</protein>
<evidence type="ECO:0000313" key="7">
    <source>
        <dbReference type="EMBL" id="NYH16276.1"/>
    </source>
</evidence>
<organism evidence="7 8">
    <name type="scientific">Paraburkholderia bryophila</name>
    <dbReference type="NCBI Taxonomy" id="420952"/>
    <lineage>
        <taxon>Bacteria</taxon>
        <taxon>Pseudomonadati</taxon>
        <taxon>Pseudomonadota</taxon>
        <taxon>Betaproteobacteria</taxon>
        <taxon>Burkholderiales</taxon>
        <taxon>Burkholderiaceae</taxon>
        <taxon>Paraburkholderia</taxon>
    </lineage>
</organism>
<comment type="caution">
    <text evidence="7">The sequence shown here is derived from an EMBL/GenBank/DDBJ whole genome shotgun (WGS) entry which is preliminary data.</text>
</comment>
<sequence>MTVAKRNKRVKPDPELVKLADSLLANYQKPEDLIGENGLLKQLTKMLVERALETEMSEHLGHGKSEAVTNATGNTRNGHSAKTLQGEFGELPLDIPRDRQGAFEPKLVERHQTRWTGFDDKIISLYARGLSVREIQGHLEEMYGTEVSPTLISAVTDAVSEEVKIWQARPLDALYPIVYLDCIHVKVRDSGAVRTKAVYLAIGVNMGGHKEVLGLWIAQTEGAKFWLQVITELKTRGVQDIFIACVDGLKGFPEAIEVVYPKAAVQLCIVHMVRNSLNFVSWKVQREVAADLKTIYTSLTVEMAEQTLGAFEAKWDKDYPSIGQSWRRNWERVIPFFDYPPEIRKVIYTTDEIDKPLGDIFMSSVCSAIAVVPRVLWVAPVSILRTAVDRCARPARRQPVPGRVRSSGCKRQPCLCASRAVPACRIATPGRAACGRSALDDPMRTAHCE</sequence>
<keyword evidence="4 6" id="KW-0238">DNA-binding</keyword>
<evidence type="ECO:0000256" key="5">
    <source>
        <dbReference type="ARBA" id="ARBA00023172"/>
    </source>
</evidence>
<evidence type="ECO:0000256" key="6">
    <source>
        <dbReference type="RuleBase" id="RU365089"/>
    </source>
</evidence>
<dbReference type="GO" id="GO:0003677">
    <property type="term" value="F:DNA binding"/>
    <property type="evidence" value="ECO:0007669"/>
    <property type="project" value="UniProtKB-UniRule"/>
</dbReference>
<evidence type="ECO:0000313" key="8">
    <source>
        <dbReference type="Proteomes" id="UP000572540"/>
    </source>
</evidence>
<comment type="similarity">
    <text evidence="2 6">Belongs to the transposase mutator family.</text>
</comment>
<dbReference type="InterPro" id="IPR001207">
    <property type="entry name" value="Transposase_mutator"/>
</dbReference>
<dbReference type="Proteomes" id="UP000572540">
    <property type="component" value="Unassembled WGS sequence"/>
</dbReference>
<keyword evidence="3 6" id="KW-0815">Transposition</keyword>
<dbReference type="AlphaFoldDB" id="A0A7Y9W9P4"/>
<name>A0A7Y9W9P4_9BURK</name>
<keyword evidence="5 6" id="KW-0233">DNA recombination</keyword>
<dbReference type="PANTHER" id="PTHR33217:SF5">
    <property type="entry name" value="MUTATOR FAMILY TRANSPOSASE"/>
    <property type="match status" value="1"/>
</dbReference>
<dbReference type="GO" id="GO:0004803">
    <property type="term" value="F:transposase activity"/>
    <property type="evidence" value="ECO:0007669"/>
    <property type="project" value="UniProtKB-UniRule"/>
</dbReference>
<evidence type="ECO:0000256" key="2">
    <source>
        <dbReference type="ARBA" id="ARBA00010961"/>
    </source>
</evidence>
<evidence type="ECO:0000256" key="3">
    <source>
        <dbReference type="ARBA" id="ARBA00022578"/>
    </source>
</evidence>
<gene>
    <name evidence="7" type="ORF">GGD41_003504</name>
</gene>
<proteinExistence type="inferred from homology"/>
<comment type="function">
    <text evidence="1 6">Required for the transposition of the insertion element.</text>
</comment>
<dbReference type="PANTHER" id="PTHR33217">
    <property type="entry name" value="TRANSPOSASE FOR INSERTION SEQUENCE ELEMENT IS1081"/>
    <property type="match status" value="1"/>
</dbReference>
<evidence type="ECO:0000256" key="1">
    <source>
        <dbReference type="ARBA" id="ARBA00002190"/>
    </source>
</evidence>
<reference evidence="7 8" key="1">
    <citation type="submission" date="2020-07" db="EMBL/GenBank/DDBJ databases">
        <title>Exploring microbial biodiversity for novel pathways involved in the catabolism of aromatic compounds derived from lignin.</title>
        <authorList>
            <person name="Elkins J."/>
        </authorList>
    </citation>
    <scope>NUCLEOTIDE SEQUENCE [LARGE SCALE GENOMIC DNA]</scope>
    <source>
        <strain evidence="7 8">H2C3B</strain>
    </source>
</reference>
<dbReference type="Pfam" id="PF00872">
    <property type="entry name" value="Transposase_mut"/>
    <property type="match status" value="1"/>
</dbReference>
<keyword evidence="6" id="KW-0814">Transposable element</keyword>
<dbReference type="GO" id="GO:0006313">
    <property type="term" value="P:DNA transposition"/>
    <property type="evidence" value="ECO:0007669"/>
    <property type="project" value="UniProtKB-UniRule"/>
</dbReference>